<evidence type="ECO:0000313" key="1">
    <source>
        <dbReference type="EMBL" id="UPM56086.1"/>
    </source>
</evidence>
<dbReference type="Proteomes" id="UP000830639">
    <property type="component" value="Chromosome"/>
</dbReference>
<organism evidence="1 2">
    <name type="scientific">Gottfriedia acidiceleris</name>
    <dbReference type="NCBI Taxonomy" id="371036"/>
    <lineage>
        <taxon>Bacteria</taxon>
        <taxon>Bacillati</taxon>
        <taxon>Bacillota</taxon>
        <taxon>Bacilli</taxon>
        <taxon>Bacillales</taxon>
        <taxon>Bacillaceae</taxon>
        <taxon>Gottfriedia</taxon>
    </lineage>
</organism>
<gene>
    <name evidence="1" type="ORF">MY490_09730</name>
</gene>
<accession>A0ABY4JQH1</accession>
<evidence type="ECO:0000313" key="2">
    <source>
        <dbReference type="Proteomes" id="UP000830639"/>
    </source>
</evidence>
<dbReference type="EMBL" id="CP096034">
    <property type="protein sequence ID" value="UPM56086.1"/>
    <property type="molecule type" value="Genomic_DNA"/>
</dbReference>
<dbReference type="RefSeq" id="WP_248269002.1">
    <property type="nucleotide sequence ID" value="NZ_CP096034.1"/>
</dbReference>
<reference evidence="1 2" key="1">
    <citation type="submission" date="2022-04" db="EMBL/GenBank/DDBJ databases">
        <title>Mechanism of arsenic methylation and mitigation arsenic toxicity by Bacillus sp. LH14 from an Arsenic-Contaminated Paddy Soil.</title>
        <authorList>
            <person name="Wang D."/>
        </authorList>
    </citation>
    <scope>NUCLEOTIDE SEQUENCE [LARGE SCALE GENOMIC DNA]</scope>
    <source>
        <strain evidence="1 2">LH14</strain>
    </source>
</reference>
<name>A0ABY4JQH1_9BACI</name>
<proteinExistence type="predicted"/>
<sequence length="74" mass="8561">MSSKNNELNCNKEDLYLEVINEMKGIQIHLLEEITRLNSEVNFLISVVLPNIDRDNLNNDQLAMFGEIVLNKRS</sequence>
<protein>
    <submittedName>
        <fullName evidence="1">Uncharacterized protein</fullName>
    </submittedName>
</protein>
<keyword evidence="2" id="KW-1185">Reference proteome</keyword>